<feature type="compositionally biased region" description="Basic and acidic residues" evidence="2">
    <location>
        <begin position="167"/>
        <end position="176"/>
    </location>
</feature>
<feature type="coiled-coil region" evidence="1">
    <location>
        <begin position="296"/>
        <end position="323"/>
    </location>
</feature>
<protein>
    <submittedName>
        <fullName evidence="3">Uncharacterized protein</fullName>
    </submittedName>
</protein>
<dbReference type="PANTHER" id="PTHR37028:SF4">
    <property type="entry name" value="ALMS MOTIF DOMAIN-CONTAINING PROTEIN"/>
    <property type="match status" value="1"/>
</dbReference>
<accession>A0AAU9JFV1</accession>
<evidence type="ECO:0000256" key="1">
    <source>
        <dbReference type="SAM" id="Coils"/>
    </source>
</evidence>
<evidence type="ECO:0000313" key="3">
    <source>
        <dbReference type="EMBL" id="CAG9322429.1"/>
    </source>
</evidence>
<dbReference type="EMBL" id="CAJZBQ010000032">
    <property type="protein sequence ID" value="CAG9322429.1"/>
    <property type="molecule type" value="Genomic_DNA"/>
</dbReference>
<proteinExistence type="predicted"/>
<dbReference type="PANTHER" id="PTHR37028">
    <property type="entry name" value="UNNAMED PRODUCT-RELATED"/>
    <property type="match status" value="1"/>
</dbReference>
<dbReference type="AlphaFoldDB" id="A0AAU9JFV1"/>
<gene>
    <name evidence="3" type="ORF">BSTOLATCC_MIC31562</name>
</gene>
<feature type="region of interest" description="Disordered" evidence="2">
    <location>
        <begin position="700"/>
        <end position="719"/>
    </location>
</feature>
<feature type="region of interest" description="Disordered" evidence="2">
    <location>
        <begin position="166"/>
        <end position="200"/>
    </location>
</feature>
<keyword evidence="1" id="KW-0175">Coiled coil</keyword>
<name>A0AAU9JFV1_9CILI</name>
<comment type="caution">
    <text evidence="3">The sequence shown here is derived from an EMBL/GenBank/DDBJ whole genome shotgun (WGS) entry which is preliminary data.</text>
</comment>
<evidence type="ECO:0000313" key="4">
    <source>
        <dbReference type="Proteomes" id="UP001162131"/>
    </source>
</evidence>
<evidence type="ECO:0000256" key="2">
    <source>
        <dbReference type="SAM" id="MobiDB-lite"/>
    </source>
</evidence>
<reference evidence="3" key="1">
    <citation type="submission" date="2021-09" db="EMBL/GenBank/DDBJ databases">
        <authorList>
            <consortium name="AG Swart"/>
            <person name="Singh M."/>
            <person name="Singh A."/>
            <person name="Seah K."/>
            <person name="Emmerich C."/>
        </authorList>
    </citation>
    <scope>NUCLEOTIDE SEQUENCE</scope>
    <source>
        <strain evidence="3">ATCC30299</strain>
    </source>
</reference>
<keyword evidence="4" id="KW-1185">Reference proteome</keyword>
<dbReference type="Proteomes" id="UP001162131">
    <property type="component" value="Unassembled WGS sequence"/>
</dbReference>
<sequence length="765" mass="90362">MDFPYQGPVEILNDYDYGSRLSQSHQQKVLGILNQERAARREQISKGQNFYIDHNQFNGGFMNRQSTPRGNYPQNFSYEEERPQPFHNSQSVKASLAKVRNELQVSINKGKEITNKHMEETISVIPSKFKPREAQELNRPDFMHNQLKEPDFEQLSNIYEQYVKSPRNCEKYEPNKRQKSRQYHSVSRSSSAPPTKRKSIEQMIQEKEEKFREECTFRPKINKLPKGKGLDYHETEKNMSWEAKLNNLARPKTDIIEMRERMKREKEEQESSICTFKPNITTTTRSVNRSVELTVEERLYQDAESKFQERERLKREKEDIEAANYPYQPQVQASVSKLVGTKKLKPPLYQRLDEVQKERNDTLHRIKQESEENDPDLTFKPRINAYSAQLASYRKVKNDEENMSITEKLSKDASDKLERKQRLAEAYSQEDVDRYTFSPQISISHELASGAANFPGSDQDFLERQKLMQERVKQKREELLTKLTQGQYTFKPQIDKTSHYITASNRERSQEKLTDKFERWSVKDSEKRANKEKELQNEQYSKYTFEPQINKLSKQLGRTASLNELAYNEESKKNLKGKAQAQAAEMEKVCSFTPKTASSKKFSHIGSSYSQKEDIVKIIEEQNRIKQQKAENLKKIVEYEEMRPCTFKPTPNIGRISIDTPVEVKGMDRFMELKEIQKRIENEKKEREEKVFMKNPQRSIDAPYTVPQPFNLHPSNKREKVEKIREEIKEREQSIYTFRPQTIESKNRQFVSKMLEKQFSTFDYD</sequence>
<organism evidence="3 4">
    <name type="scientific">Blepharisma stoltei</name>
    <dbReference type="NCBI Taxonomy" id="1481888"/>
    <lineage>
        <taxon>Eukaryota</taxon>
        <taxon>Sar</taxon>
        <taxon>Alveolata</taxon>
        <taxon>Ciliophora</taxon>
        <taxon>Postciliodesmatophora</taxon>
        <taxon>Heterotrichea</taxon>
        <taxon>Heterotrichida</taxon>
        <taxon>Blepharismidae</taxon>
        <taxon>Blepharisma</taxon>
    </lineage>
</organism>